<reference evidence="1 2" key="1">
    <citation type="journal article" date="2024" name="Nat. Commun.">
        <title>Phylogenomics reveals the evolutionary origins of lichenization in chlorophyte algae.</title>
        <authorList>
            <person name="Puginier C."/>
            <person name="Libourel C."/>
            <person name="Otte J."/>
            <person name="Skaloud P."/>
            <person name="Haon M."/>
            <person name="Grisel S."/>
            <person name="Petersen M."/>
            <person name="Berrin J.G."/>
            <person name="Delaux P.M."/>
            <person name="Dal Grande F."/>
            <person name="Keller J."/>
        </authorList>
    </citation>
    <scope>NUCLEOTIDE SEQUENCE [LARGE SCALE GENOMIC DNA]</scope>
    <source>
        <strain evidence="1 2">SAG 216-7</strain>
    </source>
</reference>
<dbReference type="Proteomes" id="UP001491310">
    <property type="component" value="Unassembled WGS sequence"/>
</dbReference>
<accession>A0ABR2YHS8</accession>
<keyword evidence="2" id="KW-1185">Reference proteome</keyword>
<name>A0ABR2YHS8_9CHLO</name>
<dbReference type="Gene3D" id="1.10.3460.10">
    <property type="entry name" value="Chlorophyll a/b binding protein domain"/>
    <property type="match status" value="1"/>
</dbReference>
<evidence type="ECO:0000313" key="2">
    <source>
        <dbReference type="Proteomes" id="UP001491310"/>
    </source>
</evidence>
<gene>
    <name evidence="1" type="ORF">WJX75_008253</name>
</gene>
<sequence length="123" mass="13210">MAQMACTSLTGASALEHRGCSSAFSVRNPQFTARRNVSARQCRLTVRAEGDFRVPTPPKRVTQPPMQPEVPPAKFGFVESAEILNSRAAMLGFFGILLVEALAGKGIFEMAGFTVGNGLGFEF</sequence>
<protein>
    <submittedName>
        <fullName evidence="1">Uncharacterized protein</fullName>
    </submittedName>
</protein>
<proteinExistence type="predicted"/>
<evidence type="ECO:0000313" key="1">
    <source>
        <dbReference type="EMBL" id="KAK9905031.1"/>
    </source>
</evidence>
<comment type="caution">
    <text evidence="1">The sequence shown here is derived from an EMBL/GenBank/DDBJ whole genome shotgun (WGS) entry which is preliminary data.</text>
</comment>
<organism evidence="1 2">
    <name type="scientific">Coccomyxa subellipsoidea</name>
    <dbReference type="NCBI Taxonomy" id="248742"/>
    <lineage>
        <taxon>Eukaryota</taxon>
        <taxon>Viridiplantae</taxon>
        <taxon>Chlorophyta</taxon>
        <taxon>core chlorophytes</taxon>
        <taxon>Trebouxiophyceae</taxon>
        <taxon>Trebouxiophyceae incertae sedis</taxon>
        <taxon>Coccomyxaceae</taxon>
        <taxon>Coccomyxa</taxon>
    </lineage>
</organism>
<dbReference type="SUPFAM" id="SSF103511">
    <property type="entry name" value="Chlorophyll a-b binding protein"/>
    <property type="match status" value="1"/>
</dbReference>
<dbReference type="EMBL" id="JALJOT010000012">
    <property type="protein sequence ID" value="KAK9905031.1"/>
    <property type="molecule type" value="Genomic_DNA"/>
</dbReference>